<dbReference type="NCBIfam" id="NF001756">
    <property type="entry name" value="PRK00484.1"/>
    <property type="match status" value="1"/>
</dbReference>
<evidence type="ECO:0000256" key="12">
    <source>
        <dbReference type="ARBA" id="ARBA00048573"/>
    </source>
</evidence>
<comment type="caution">
    <text evidence="16">The sequence shown here is derived from an EMBL/GenBank/DDBJ whole genome shotgun (WGS) entry which is preliminary data.</text>
</comment>
<keyword evidence="6 13" id="KW-0479">Metal-binding</keyword>
<dbReference type="InterPro" id="IPR006195">
    <property type="entry name" value="aa-tRNA-synth_II"/>
</dbReference>
<dbReference type="Gene3D" id="2.40.50.140">
    <property type="entry name" value="Nucleic acid-binding proteins"/>
    <property type="match status" value="1"/>
</dbReference>
<keyword evidence="17" id="KW-1185">Reference proteome</keyword>
<dbReference type="GO" id="GO:0000049">
    <property type="term" value="F:tRNA binding"/>
    <property type="evidence" value="ECO:0007669"/>
    <property type="project" value="TreeGrafter"/>
</dbReference>
<dbReference type="InterPro" id="IPR002313">
    <property type="entry name" value="Lys-tRNA-ligase_II"/>
</dbReference>
<dbReference type="InterPro" id="IPR044136">
    <property type="entry name" value="Lys-tRNA-ligase_II_N"/>
</dbReference>
<keyword evidence="8 13" id="KW-0067">ATP-binding</keyword>
<evidence type="ECO:0000313" key="16">
    <source>
        <dbReference type="EMBL" id="KYH33940.1"/>
    </source>
</evidence>
<keyword evidence="5 13" id="KW-0436">Ligase</keyword>
<keyword evidence="10 13" id="KW-0648">Protein biosynthesis</keyword>
<dbReference type="HAMAP" id="MF_00252">
    <property type="entry name" value="Lys_tRNA_synth_class2"/>
    <property type="match status" value="1"/>
</dbReference>
<keyword evidence="4 13" id="KW-0963">Cytoplasm</keyword>
<gene>
    <name evidence="13 16" type="primary">lysS</name>
    <name evidence="16" type="ORF">MOMUL_06580</name>
</gene>
<name>A0A151B2A7_9FIRM</name>
<dbReference type="InterPro" id="IPR004365">
    <property type="entry name" value="NA-bd_OB_tRNA"/>
</dbReference>
<dbReference type="GO" id="GO:0000287">
    <property type="term" value="F:magnesium ion binding"/>
    <property type="evidence" value="ECO:0007669"/>
    <property type="project" value="UniProtKB-UniRule"/>
</dbReference>
<evidence type="ECO:0000256" key="4">
    <source>
        <dbReference type="ARBA" id="ARBA00022490"/>
    </source>
</evidence>
<evidence type="ECO:0000256" key="14">
    <source>
        <dbReference type="RuleBase" id="RU000336"/>
    </source>
</evidence>
<feature type="domain" description="Aminoacyl-transfer RNA synthetases class-II family profile" evidence="15">
    <location>
        <begin position="172"/>
        <end position="484"/>
    </location>
</feature>
<dbReference type="AlphaFoldDB" id="A0A151B2A7"/>
<evidence type="ECO:0000256" key="2">
    <source>
        <dbReference type="ARBA" id="ARBA00008226"/>
    </source>
</evidence>
<dbReference type="FunFam" id="3.30.930.10:FF:000001">
    <property type="entry name" value="Lysine--tRNA ligase"/>
    <property type="match status" value="1"/>
</dbReference>
<dbReference type="Gene3D" id="3.30.930.10">
    <property type="entry name" value="Bira Bifunctional Protein, Domain 2"/>
    <property type="match status" value="1"/>
</dbReference>
<comment type="catalytic activity">
    <reaction evidence="12 13 14">
        <text>tRNA(Lys) + L-lysine + ATP = L-lysyl-tRNA(Lys) + AMP + diphosphate</text>
        <dbReference type="Rhea" id="RHEA:20792"/>
        <dbReference type="Rhea" id="RHEA-COMP:9696"/>
        <dbReference type="Rhea" id="RHEA-COMP:9697"/>
        <dbReference type="ChEBI" id="CHEBI:30616"/>
        <dbReference type="ChEBI" id="CHEBI:32551"/>
        <dbReference type="ChEBI" id="CHEBI:33019"/>
        <dbReference type="ChEBI" id="CHEBI:78442"/>
        <dbReference type="ChEBI" id="CHEBI:78529"/>
        <dbReference type="ChEBI" id="CHEBI:456215"/>
        <dbReference type="EC" id="6.1.1.6"/>
    </reaction>
</comment>
<dbReference type="PIRSF" id="PIRSF039101">
    <property type="entry name" value="LysRS2"/>
    <property type="match status" value="1"/>
</dbReference>
<comment type="subcellular location">
    <subcellularLocation>
        <location evidence="1 13">Cytoplasm</location>
    </subcellularLocation>
</comment>
<dbReference type="RefSeq" id="WP_153018207.1">
    <property type="nucleotide sequence ID" value="NZ_LTBC01000001.1"/>
</dbReference>
<keyword evidence="9 13" id="KW-0460">Magnesium</keyword>
<evidence type="ECO:0000256" key="8">
    <source>
        <dbReference type="ARBA" id="ARBA00022840"/>
    </source>
</evidence>
<evidence type="ECO:0000256" key="6">
    <source>
        <dbReference type="ARBA" id="ARBA00022723"/>
    </source>
</evidence>
<comment type="cofactor">
    <cofactor evidence="13 14">
        <name>Mg(2+)</name>
        <dbReference type="ChEBI" id="CHEBI:18420"/>
    </cofactor>
    <text evidence="13 14">Binds 3 Mg(2+) ions per subunit.</text>
</comment>
<evidence type="ECO:0000259" key="15">
    <source>
        <dbReference type="PROSITE" id="PS50862"/>
    </source>
</evidence>
<sequence>MEVENDLIAVRLEKLKELQEEGIDPYGGRFERTHTTAAVHQHFDELAGQEVTLAGRILAIRGHGKASFADLQDRDGRIQLYVRIDNVGPETYDFFRRLDIGDIIGVKGRVFRTHRGEISLEVHQLTLLCKSLRPLPEKWHGLRDVDLRYRQRYLDLIVNPEVRRVFITRAGVLRAIRTFLDSRGFLEVETPSMHTIPGGAAARPFITHHNALDIDLYLRIALELHLKRLLVGGLEKVYEMGRIFRNEGISTKHNPEFTMLELYQAYADYEDMMSLLEEMVAFVAREALGTTTVTYQGEELDLTPPWPRLTMFAAIEKYTGVDFSGLTTREEAWEAATDLGVELEPGLEWGKIVNEVFEARVEPHLVQPTFILDYPVAISPLAKRKKENPELTYRFEAFIAGRELANAFSELNDPLDQRRRFEAQMAARAAGDEEAHMLDEDFLRALEYGMPPAGGMGIGIDRLVMILTDSPSIRDVILFPTMRPREE</sequence>
<dbReference type="InterPro" id="IPR045864">
    <property type="entry name" value="aa-tRNA-synth_II/BPL/LPL"/>
</dbReference>
<comment type="subunit">
    <text evidence="3 13">Homodimer.</text>
</comment>
<dbReference type="CDD" id="cd00775">
    <property type="entry name" value="LysRS_core"/>
    <property type="match status" value="1"/>
</dbReference>
<feature type="binding site" evidence="13">
    <location>
        <position position="396"/>
    </location>
    <ligand>
        <name>Mg(2+)</name>
        <dbReference type="ChEBI" id="CHEBI:18420"/>
        <label>1</label>
    </ligand>
</feature>
<dbReference type="GO" id="GO:0005524">
    <property type="term" value="F:ATP binding"/>
    <property type="evidence" value="ECO:0007669"/>
    <property type="project" value="UniProtKB-UniRule"/>
</dbReference>
<reference evidence="16 17" key="1">
    <citation type="submission" date="2016-02" db="EMBL/GenBank/DDBJ databases">
        <title>Genome sequence of Moorella mulderi DSM 14980.</title>
        <authorList>
            <person name="Poehlein A."/>
            <person name="Daniel R."/>
        </authorList>
    </citation>
    <scope>NUCLEOTIDE SEQUENCE [LARGE SCALE GENOMIC DNA]</scope>
    <source>
        <strain evidence="16 17">DSM 14980</strain>
    </source>
</reference>
<evidence type="ECO:0000256" key="5">
    <source>
        <dbReference type="ARBA" id="ARBA00022598"/>
    </source>
</evidence>
<dbReference type="EMBL" id="LTBC01000001">
    <property type="protein sequence ID" value="KYH33940.1"/>
    <property type="molecule type" value="Genomic_DNA"/>
</dbReference>
<dbReference type="GO" id="GO:0140096">
    <property type="term" value="F:catalytic activity, acting on a protein"/>
    <property type="evidence" value="ECO:0007669"/>
    <property type="project" value="UniProtKB-ARBA"/>
</dbReference>
<feature type="binding site" evidence="13">
    <location>
        <position position="403"/>
    </location>
    <ligand>
        <name>Mg(2+)</name>
        <dbReference type="ChEBI" id="CHEBI:18420"/>
        <label>2</label>
    </ligand>
</feature>
<dbReference type="InterPro" id="IPR034762">
    <property type="entry name" value="Lys-tRNA-ligase_II_bac/euk"/>
</dbReference>
<evidence type="ECO:0000256" key="1">
    <source>
        <dbReference type="ARBA" id="ARBA00004496"/>
    </source>
</evidence>
<dbReference type="SUPFAM" id="SSF55681">
    <property type="entry name" value="Class II aaRS and biotin synthetases"/>
    <property type="match status" value="1"/>
</dbReference>
<evidence type="ECO:0000256" key="13">
    <source>
        <dbReference type="HAMAP-Rule" id="MF_00252"/>
    </source>
</evidence>
<dbReference type="PROSITE" id="PS50862">
    <property type="entry name" value="AA_TRNA_LIGASE_II"/>
    <property type="match status" value="1"/>
</dbReference>
<dbReference type="CDD" id="cd04322">
    <property type="entry name" value="LysRS_N"/>
    <property type="match status" value="1"/>
</dbReference>
<evidence type="ECO:0000256" key="9">
    <source>
        <dbReference type="ARBA" id="ARBA00022842"/>
    </source>
</evidence>
<evidence type="ECO:0000256" key="3">
    <source>
        <dbReference type="ARBA" id="ARBA00011738"/>
    </source>
</evidence>
<dbReference type="FunFam" id="2.40.50.140:FF:000024">
    <property type="entry name" value="Lysine--tRNA ligase"/>
    <property type="match status" value="1"/>
</dbReference>
<dbReference type="InterPro" id="IPR018149">
    <property type="entry name" value="Lys-tRNA-synth_II_C"/>
</dbReference>
<dbReference type="PANTHER" id="PTHR42918:SF15">
    <property type="entry name" value="LYSINE--TRNA LIGASE, CHLOROPLASTIC_MITOCHONDRIAL"/>
    <property type="match status" value="1"/>
</dbReference>
<dbReference type="Pfam" id="PF00152">
    <property type="entry name" value="tRNA-synt_2"/>
    <property type="match status" value="1"/>
</dbReference>
<dbReference type="GO" id="GO:0004824">
    <property type="term" value="F:lysine-tRNA ligase activity"/>
    <property type="evidence" value="ECO:0007669"/>
    <property type="project" value="UniProtKB-UniRule"/>
</dbReference>
<dbReference type="InterPro" id="IPR004364">
    <property type="entry name" value="Aa-tRNA-synt_II"/>
</dbReference>
<dbReference type="GO" id="GO:0016740">
    <property type="term" value="F:transferase activity"/>
    <property type="evidence" value="ECO:0007669"/>
    <property type="project" value="UniProtKB-ARBA"/>
</dbReference>
<dbReference type="GO" id="GO:0005829">
    <property type="term" value="C:cytosol"/>
    <property type="evidence" value="ECO:0007669"/>
    <property type="project" value="TreeGrafter"/>
</dbReference>
<keyword evidence="7 13" id="KW-0547">Nucleotide-binding</keyword>
<dbReference type="Proteomes" id="UP000075670">
    <property type="component" value="Unassembled WGS sequence"/>
</dbReference>
<dbReference type="GO" id="GO:0006430">
    <property type="term" value="P:lysyl-tRNA aminoacylation"/>
    <property type="evidence" value="ECO:0007669"/>
    <property type="project" value="UniProtKB-UniRule"/>
</dbReference>
<dbReference type="EC" id="6.1.1.6" evidence="13"/>
<keyword evidence="11 13" id="KW-0030">Aminoacyl-tRNA synthetase</keyword>
<dbReference type="InterPro" id="IPR012340">
    <property type="entry name" value="NA-bd_OB-fold"/>
</dbReference>
<dbReference type="NCBIfam" id="TIGR00499">
    <property type="entry name" value="lysS_bact"/>
    <property type="match status" value="1"/>
</dbReference>
<dbReference type="PANTHER" id="PTHR42918">
    <property type="entry name" value="LYSYL-TRNA SYNTHETASE"/>
    <property type="match status" value="1"/>
</dbReference>
<proteinExistence type="inferred from homology"/>
<evidence type="ECO:0000256" key="7">
    <source>
        <dbReference type="ARBA" id="ARBA00022741"/>
    </source>
</evidence>
<evidence type="ECO:0000256" key="10">
    <source>
        <dbReference type="ARBA" id="ARBA00022917"/>
    </source>
</evidence>
<feature type="binding site" evidence="13">
    <location>
        <position position="403"/>
    </location>
    <ligand>
        <name>Mg(2+)</name>
        <dbReference type="ChEBI" id="CHEBI:18420"/>
        <label>1</label>
    </ligand>
</feature>
<dbReference type="PRINTS" id="PR00982">
    <property type="entry name" value="TRNASYNTHLYS"/>
</dbReference>
<dbReference type="OrthoDB" id="9802326at2"/>
<dbReference type="Pfam" id="PF01336">
    <property type="entry name" value="tRNA_anti-codon"/>
    <property type="match status" value="1"/>
</dbReference>
<comment type="similarity">
    <text evidence="2 13">Belongs to the class-II aminoacyl-tRNA synthetase family.</text>
</comment>
<accession>A0A151B2A7</accession>
<organism evidence="16 17">
    <name type="scientific">Moorella mulderi DSM 14980</name>
    <dbReference type="NCBI Taxonomy" id="1122241"/>
    <lineage>
        <taxon>Bacteria</taxon>
        <taxon>Bacillati</taxon>
        <taxon>Bacillota</taxon>
        <taxon>Clostridia</taxon>
        <taxon>Neomoorellales</taxon>
        <taxon>Neomoorellaceae</taxon>
        <taxon>Neomoorella</taxon>
    </lineage>
</organism>
<dbReference type="SUPFAM" id="SSF50249">
    <property type="entry name" value="Nucleic acid-binding proteins"/>
    <property type="match status" value="1"/>
</dbReference>
<dbReference type="PATRIC" id="fig|1122241.3.peg.692"/>
<protein>
    <recommendedName>
        <fullName evidence="13">Lysine--tRNA ligase</fullName>
        <ecNumber evidence="13">6.1.1.6</ecNumber>
    </recommendedName>
    <alternativeName>
        <fullName evidence="13">Lysyl-tRNA synthetase</fullName>
        <shortName evidence="13">LysRS</shortName>
    </alternativeName>
</protein>
<evidence type="ECO:0000313" key="17">
    <source>
        <dbReference type="Proteomes" id="UP000075670"/>
    </source>
</evidence>
<evidence type="ECO:0000256" key="11">
    <source>
        <dbReference type="ARBA" id="ARBA00023146"/>
    </source>
</evidence>